<dbReference type="AlphaFoldDB" id="A0A2T8HM29"/>
<sequence>MQNNVNLGNLNSGEKAKISQLDTESLPAKFYELGFVPGALVEIKHKAPFQGPICINIIANNTLIALRKSEALRITAERI</sequence>
<dbReference type="PANTHER" id="PTHR42954:SF2">
    <property type="entry name" value="FE(2+) TRANSPORT PROTEIN A"/>
    <property type="match status" value="1"/>
</dbReference>
<accession>A0A2T8HM29</accession>
<dbReference type="RefSeq" id="WP_116774360.1">
    <property type="nucleotide sequence ID" value="NZ_QDKG01000001.1"/>
</dbReference>
<feature type="domain" description="Ferrous iron transporter FeoA-like" evidence="2">
    <location>
        <begin position="5"/>
        <end position="78"/>
    </location>
</feature>
<dbReference type="InterPro" id="IPR038157">
    <property type="entry name" value="FeoA_core_dom"/>
</dbReference>
<reference evidence="3 4" key="1">
    <citation type="submission" date="2018-04" db="EMBL/GenBank/DDBJ databases">
        <title>Sphingobacterium cortibacter sp. nov.</title>
        <authorList>
            <person name="Li Y."/>
        </authorList>
    </citation>
    <scope>NUCLEOTIDE SEQUENCE [LARGE SCALE GENOMIC DNA]</scope>
    <source>
        <strain evidence="3 4">2c-3</strain>
    </source>
</reference>
<keyword evidence="1" id="KW-0408">Iron</keyword>
<keyword evidence="4" id="KW-1185">Reference proteome</keyword>
<dbReference type="InterPro" id="IPR052713">
    <property type="entry name" value="FeoA"/>
</dbReference>
<proteinExistence type="predicted"/>
<gene>
    <name evidence="3" type="ORF">DC487_02460</name>
</gene>
<comment type="caution">
    <text evidence="3">The sequence shown here is derived from an EMBL/GenBank/DDBJ whole genome shotgun (WGS) entry which is preliminary data.</text>
</comment>
<dbReference type="EMBL" id="QDKG01000001">
    <property type="protein sequence ID" value="PVH26499.1"/>
    <property type="molecule type" value="Genomic_DNA"/>
</dbReference>
<evidence type="ECO:0000313" key="4">
    <source>
        <dbReference type="Proteomes" id="UP000245627"/>
    </source>
</evidence>
<dbReference type="Gene3D" id="2.30.30.90">
    <property type="match status" value="1"/>
</dbReference>
<dbReference type="SUPFAM" id="SSF50037">
    <property type="entry name" value="C-terminal domain of transcriptional repressors"/>
    <property type="match status" value="1"/>
</dbReference>
<protein>
    <submittedName>
        <fullName evidence="3">Ferrous iron transport protein A</fullName>
    </submittedName>
</protein>
<dbReference type="Proteomes" id="UP000245627">
    <property type="component" value="Unassembled WGS sequence"/>
</dbReference>
<dbReference type="GO" id="GO:0046914">
    <property type="term" value="F:transition metal ion binding"/>
    <property type="evidence" value="ECO:0007669"/>
    <property type="project" value="InterPro"/>
</dbReference>
<dbReference type="PANTHER" id="PTHR42954">
    <property type="entry name" value="FE(2+) TRANSPORT PROTEIN A"/>
    <property type="match status" value="1"/>
</dbReference>
<dbReference type="InterPro" id="IPR008988">
    <property type="entry name" value="Transcriptional_repressor_C"/>
</dbReference>
<evidence type="ECO:0000256" key="1">
    <source>
        <dbReference type="ARBA" id="ARBA00023004"/>
    </source>
</evidence>
<name>A0A2T8HM29_9SPHI</name>
<evidence type="ECO:0000259" key="2">
    <source>
        <dbReference type="SMART" id="SM00899"/>
    </source>
</evidence>
<dbReference type="OrthoDB" id="9811076at2"/>
<organism evidence="3 4">
    <name type="scientific">Sphingobacterium corticibacter</name>
    <dbReference type="NCBI Taxonomy" id="2171749"/>
    <lineage>
        <taxon>Bacteria</taxon>
        <taxon>Pseudomonadati</taxon>
        <taxon>Bacteroidota</taxon>
        <taxon>Sphingobacteriia</taxon>
        <taxon>Sphingobacteriales</taxon>
        <taxon>Sphingobacteriaceae</taxon>
        <taxon>Sphingobacterium</taxon>
    </lineage>
</organism>
<dbReference type="SMART" id="SM00899">
    <property type="entry name" value="FeoA"/>
    <property type="match status" value="1"/>
</dbReference>
<dbReference type="Pfam" id="PF04023">
    <property type="entry name" value="FeoA"/>
    <property type="match status" value="1"/>
</dbReference>
<evidence type="ECO:0000313" key="3">
    <source>
        <dbReference type="EMBL" id="PVH26499.1"/>
    </source>
</evidence>
<dbReference type="InterPro" id="IPR007167">
    <property type="entry name" value="Fe-transptr_FeoA-like"/>
</dbReference>